<dbReference type="InterPro" id="IPR003598">
    <property type="entry name" value="Ig_sub2"/>
</dbReference>
<dbReference type="InterPro" id="IPR049883">
    <property type="entry name" value="NOTCH1_EGF-like"/>
</dbReference>
<dbReference type="FunFam" id="2.60.40.10:FF:000017">
    <property type="entry name" value="Down syndrome cell adhesion molecule b"/>
    <property type="match status" value="1"/>
</dbReference>
<feature type="domain" description="Ig-like" evidence="16">
    <location>
        <begin position="237"/>
        <end position="319"/>
    </location>
</feature>
<feature type="domain" description="Ig-like" evidence="16">
    <location>
        <begin position="1061"/>
        <end position="1153"/>
    </location>
</feature>
<evidence type="ECO:0000256" key="13">
    <source>
        <dbReference type="ARBA" id="ARBA00023319"/>
    </source>
</evidence>
<dbReference type="InterPro" id="IPR036179">
    <property type="entry name" value="Ig-like_dom_sf"/>
</dbReference>
<dbReference type="PROSITE" id="PS00010">
    <property type="entry name" value="ASX_HYDROXYL"/>
    <property type="match status" value="1"/>
</dbReference>
<evidence type="ECO:0000256" key="8">
    <source>
        <dbReference type="ARBA" id="ARBA00022889"/>
    </source>
</evidence>
<keyword evidence="5" id="KW-0812">Transmembrane</keyword>
<dbReference type="PROSITE" id="PS50835">
    <property type="entry name" value="IG_LIKE"/>
    <property type="match status" value="21"/>
</dbReference>
<dbReference type="InterPro" id="IPR009030">
    <property type="entry name" value="Growth_fac_rcpt_cys_sf"/>
</dbReference>
<evidence type="ECO:0000313" key="18">
    <source>
        <dbReference type="WBParaSite" id="MBELARI_LOCUS6693.1"/>
    </source>
</evidence>
<evidence type="ECO:0000256" key="6">
    <source>
        <dbReference type="ARBA" id="ARBA00022729"/>
    </source>
</evidence>
<evidence type="ECO:0000313" key="17">
    <source>
        <dbReference type="Proteomes" id="UP000887575"/>
    </source>
</evidence>
<dbReference type="CDD" id="cd00054">
    <property type="entry name" value="EGF_CA"/>
    <property type="match status" value="5"/>
</dbReference>
<feature type="domain" description="Ig-like" evidence="16">
    <location>
        <begin position="1873"/>
        <end position="1959"/>
    </location>
</feature>
<dbReference type="CDD" id="cd00096">
    <property type="entry name" value="Ig"/>
    <property type="match status" value="3"/>
</dbReference>
<keyword evidence="8" id="KW-0130">Cell adhesion</keyword>
<feature type="domain" description="Ig-like" evidence="16">
    <location>
        <begin position="1521"/>
        <end position="1606"/>
    </location>
</feature>
<dbReference type="InterPro" id="IPR000152">
    <property type="entry name" value="EGF-type_Asp/Asn_hydroxyl_site"/>
</dbReference>
<dbReference type="InterPro" id="IPR001881">
    <property type="entry name" value="EGF-like_Ca-bd_dom"/>
</dbReference>
<dbReference type="Pfam" id="PF07679">
    <property type="entry name" value="I-set"/>
    <property type="match status" value="15"/>
</dbReference>
<dbReference type="InterPro" id="IPR013098">
    <property type="entry name" value="Ig_I-set"/>
</dbReference>
<feature type="domain" description="Ig-like" evidence="16">
    <location>
        <begin position="1156"/>
        <end position="1242"/>
    </location>
</feature>
<dbReference type="PANTHER" id="PTHR45080">
    <property type="entry name" value="CONTACTIN 5"/>
    <property type="match status" value="1"/>
</dbReference>
<dbReference type="InterPro" id="IPR000742">
    <property type="entry name" value="EGF"/>
</dbReference>
<dbReference type="GO" id="GO:0005576">
    <property type="term" value="C:extracellular region"/>
    <property type="evidence" value="ECO:0007669"/>
    <property type="project" value="UniProtKB-SubCell"/>
</dbReference>
<dbReference type="GO" id="GO:0007156">
    <property type="term" value="P:homophilic cell adhesion via plasma membrane adhesion molecules"/>
    <property type="evidence" value="ECO:0007669"/>
    <property type="project" value="TreeGrafter"/>
</dbReference>
<dbReference type="InterPro" id="IPR003599">
    <property type="entry name" value="Ig_sub"/>
</dbReference>
<evidence type="ECO:0000256" key="10">
    <source>
        <dbReference type="ARBA" id="ARBA00023136"/>
    </source>
</evidence>
<evidence type="ECO:0000256" key="2">
    <source>
        <dbReference type="ARBA" id="ARBA00004613"/>
    </source>
</evidence>
<feature type="domain" description="Ig-like" evidence="16">
    <location>
        <begin position="1338"/>
        <end position="1424"/>
    </location>
</feature>
<name>A0AAF3FHV8_9BILA</name>
<dbReference type="SMART" id="SM00406">
    <property type="entry name" value="IGv"/>
    <property type="match status" value="6"/>
</dbReference>
<feature type="domain" description="Ig-like" evidence="16">
    <location>
        <begin position="1684"/>
        <end position="1767"/>
    </location>
</feature>
<feature type="domain" description="Ig-like" evidence="16">
    <location>
        <begin position="1247"/>
        <end position="1336"/>
    </location>
</feature>
<dbReference type="SMART" id="SM00181">
    <property type="entry name" value="EGF"/>
    <property type="match status" value="4"/>
</dbReference>
<evidence type="ECO:0000256" key="9">
    <source>
        <dbReference type="ARBA" id="ARBA00022989"/>
    </source>
</evidence>
<keyword evidence="6" id="KW-0732">Signal</keyword>
<keyword evidence="7" id="KW-0677">Repeat</keyword>
<feature type="domain" description="Ig-like" evidence="16">
    <location>
        <begin position="778"/>
        <end position="871"/>
    </location>
</feature>
<evidence type="ECO:0000259" key="16">
    <source>
        <dbReference type="PROSITE" id="PS50835"/>
    </source>
</evidence>
<evidence type="ECO:0000256" key="11">
    <source>
        <dbReference type="ARBA" id="ARBA00023157"/>
    </source>
</evidence>
<dbReference type="InterPro" id="IPR013783">
    <property type="entry name" value="Ig-like_fold"/>
</dbReference>
<feature type="domain" description="Ig-like" evidence="16">
    <location>
        <begin position="970"/>
        <end position="1055"/>
    </location>
</feature>
<dbReference type="SMART" id="SM00408">
    <property type="entry name" value="IGc2"/>
    <property type="match status" value="19"/>
</dbReference>
<feature type="domain" description="Ig-like" evidence="16">
    <location>
        <begin position="145"/>
        <end position="232"/>
    </location>
</feature>
<keyword evidence="17" id="KW-1185">Reference proteome</keyword>
<evidence type="ECO:0000256" key="5">
    <source>
        <dbReference type="ARBA" id="ARBA00022692"/>
    </source>
</evidence>
<evidence type="ECO:0000256" key="3">
    <source>
        <dbReference type="ARBA" id="ARBA00022525"/>
    </source>
</evidence>
<dbReference type="PROSITE" id="PS50026">
    <property type="entry name" value="EGF_3"/>
    <property type="match status" value="1"/>
</dbReference>
<dbReference type="SUPFAM" id="SSF48726">
    <property type="entry name" value="Immunoglobulin"/>
    <property type="match status" value="20"/>
</dbReference>
<keyword evidence="13" id="KW-0393">Immunoglobulin domain</keyword>
<dbReference type="PROSITE" id="PS01187">
    <property type="entry name" value="EGF_CA"/>
    <property type="match status" value="1"/>
</dbReference>
<feature type="domain" description="Ig-like" evidence="16">
    <location>
        <begin position="55"/>
        <end position="140"/>
    </location>
</feature>
<feature type="domain" description="Ig-like" evidence="16">
    <location>
        <begin position="1773"/>
        <end position="1864"/>
    </location>
</feature>
<evidence type="ECO:0000256" key="4">
    <source>
        <dbReference type="ARBA" id="ARBA00022536"/>
    </source>
</evidence>
<dbReference type="FunFam" id="2.60.40.10:FF:000107">
    <property type="entry name" value="Myosin, light chain kinase a"/>
    <property type="match status" value="2"/>
</dbReference>
<sequence length="2528" mass="277393">MNFTNLDERFSLMNDRQQLHIEEATPQDAGRYSCVAENRQGRAEKDLTVEILKPPKMTDKQHQREVLEGQSLTLQCPIEDQTAEITWTKHGVPITTSQRLQMSIGRDKLHIMGAESSDMAQYSCTAKNLAGEDSSNFNVTVATPPKILSPAFRQLDVIMNQTVEIDCETTGTPSPTIEWTRDGKTLQNQPNIKIDENGKVLRIVGVKESDAGRYSCKAENKAGQAEADTFISVISPPQVSMVADEQKVIASHGITIRCEVFGNPQPEVEWQKNGQPFTQGILQSQTFIHIQDAKPEDAGRYTCIGTNRAGEQRASTQLHVLTPPSIENEERLLQVKEGSDLTIDCAASGNPTPTISWKRDGVLIKNQNSSKLLISSANATDAGKYTCEARNEAGVARADFAVDVLIKPRFKDAKKVIKVINGENARLECKAEGHPTPTIKWLKGGRPLDVEEMDNLILSPRGETLMIVKTKRADAGSYSCVAKNAAGEAEHPFTVEVLTPPHIDETIDQNPRVVQGKDLVFMCPVLGNPDPKVEWLKDGQSLKIGGRFKVNSGKHLQIEKSSKADEARYTCHAKNDAGVLDTDFKPEVIAPPKFNRTGESVYEVIAGETIVMDCAVATEPKPEVLWFRGDNALVLTNQMQLSPDSMQLTIRQAALADGGKYVCRATNEAGSSDIDLILKVLIPPKIDRSNIIGNPLAIVNKSIVLECPVNGIPQPSVIWTIDGKPIDPKDTRIKLHQKNQTISIDRVKPTDQARFTCIATNKGGQTDQDFHLEVLNPPHLDSSDSQKLVKREGEVVTMVCPVRSVLDGSEPTEVSWIKDGRPVDHSQEGNIKLTSDNRRLTIQSATLSDAGAYTCVAMNRAGESTLDFSLEILSPPSIDTSKGTETSARVIVGNTAQLLCPVSGHPFPTVKWTKDGKEMIPSDNVRVIDSGQILEILNARPEDEGRWICTAENDAGTKDLEIELDVWVPPKVAVHSENPTKALGQSVIINCNVSGNPTPRISWTKGGAPILIDNLNTRISLKGTRLDIPKLERNDVGIYTCVAENEAGTAEASITVDVLVPPVISRDNIDMSPRLPTGQTLTLNCDGGGKPTPKLRWFVNDTELTTSNGDILIGTDNKYIQINNITLEDRGLYKCVAENVAGNDTLLYNVDVVQSPTIQNGGTQQVIEGDTAIIECAADGHPAPIVSWLRNGVRLETGITGVRYHAEGSTLKVVDARSSDSGIYVCQATNEAGTAQQAYTLEVLVSPKITTTSPEMGSVPLGQPFSLKCGVKGYPDPQIIWTLEDELLVNGLDGNTIAEDGTLFVQSSKGKEAHYRCTAKNDAGTDHVEYTVKTISAPVLTKDGSRVMNATESEPVVITCDVEGDSPTIHWQKNGVTVATTSNVGFNDDKTTLSFQGVKLNDEGEYTCVATNSAGNVTQQIQLYVGVPPKIADKPRRTVAKEGESVELWCEALGVPPPKIIWLRDNVSLAHTAIADHAESQKAIAIFKAITANESGVYTCKAENWAGTSFKDMDLVVITPPAVHPEKANVTANPRETVYLHCNATGNPEPVVSWVKAPNTEISASEKYQLLGTTLAIRNVLPEDEAFYHCVAKSEAGQALGSRRLLVLRPENKAKPIWVECDESGRPVKTSFVPGRGDLPDDNTQLLPWGEVQDTSLDGTNLTWKCLPGPRGPRSGVVLPSTAPHFIHQPKSTDLLLGQTTTLTCSAEGPPVPEIVWAKDGKRLNDVPPASGYSQLVVKMDTPKHGGNFTCIATNSVGKSESTALVEYAEPPPDDVVYEDYDGELTTVMYPKKKVALMECLDRGNAQQTGMTWMHGDRPVDPKTEPVILLNNGSMVVLDADSITADELKLYNCRIGKRKKKSRTHLMEIDDTPPKVTTPERVRAQEGQEAVIDCKLDGQPLTTDIKWMKNNQPLIPSDSVYILPNNSLWIEEARGEDIGEYKCRAANTLGTAFDDTVLHLQDDAIGILDEYDDGESSGRLMIQPPTLAPLQRIEFTKKQKTARDLIEELLHRNVVKQLPNATEIPEVYDKKIDFKFSTGDRYEAEQKVNRTDQIHPIIEKFSGSLPFDNNTEEARLENVTTRITEIAPGEFVAVGKAGLVVGDEIVDIATYEKLKFNMSDMTIQPGRSIRLEMEFLDGNRNATVHPHEEEDCGEGFETDEQGYCQDIDECSNNATLCDSYSLCENIDGTYECQPLCEPGFRPRLDDGTCVDVDECEKNPCRETEYCMNIDGSYTCLDKNPCQPGFVYNSHTDLCEDIDECQLENSCTGNLRCVNQLGSYICLCPNGHAPRNGTCAMIKHRIANQTHGKLHKCLPGFHWDHNFHDCVDVDECVHDWKCEWKCVNNVGGYECLCPDGYYLGDDNKCKDIDECTNDTICVGTGGAELCFNNFGGYQCLEHPCPKNYHIVGQSECHHDCYDCHKPIIRLQMLPVVASVPINSALAKLTAYDKQSRIVNDTIYTISENQDDEKSSGKTTAGSYGIRTDHGQATILSAASLAIDKTTKLRVFAESETNDNSHYLLHVHVSKYNF</sequence>
<feature type="domain" description="Ig-like" evidence="16">
    <location>
        <begin position="876"/>
        <end position="965"/>
    </location>
</feature>
<keyword evidence="3" id="KW-0964">Secreted</keyword>
<dbReference type="Pfam" id="PF13927">
    <property type="entry name" value="Ig_3"/>
    <property type="match status" value="5"/>
</dbReference>
<dbReference type="GO" id="GO:0005509">
    <property type="term" value="F:calcium ion binding"/>
    <property type="evidence" value="ECO:0007669"/>
    <property type="project" value="InterPro"/>
</dbReference>
<dbReference type="SMART" id="SM00179">
    <property type="entry name" value="EGF_CA"/>
    <property type="match status" value="5"/>
</dbReference>
<dbReference type="InterPro" id="IPR013106">
    <property type="entry name" value="Ig_V-set"/>
</dbReference>
<feature type="domain" description="Ig-like" evidence="16">
    <location>
        <begin position="1429"/>
        <end position="1516"/>
    </location>
</feature>
<dbReference type="FunFam" id="2.10.25.10:FF:000014">
    <property type="entry name" value="Latent-transforming growth factor beta-binding protein 3"/>
    <property type="match status" value="1"/>
</dbReference>
<comment type="caution">
    <text evidence="14">Lacks conserved residue(s) required for the propagation of feature annotation.</text>
</comment>
<dbReference type="WBParaSite" id="MBELARI_LOCUS6693.1">
    <property type="protein sequence ID" value="MBELARI_LOCUS6693.1"/>
    <property type="gene ID" value="MBELARI_LOCUS6693"/>
</dbReference>
<keyword evidence="12" id="KW-0325">Glycoprotein</keyword>
<evidence type="ECO:0000256" key="14">
    <source>
        <dbReference type="PROSITE-ProRule" id="PRU00076"/>
    </source>
</evidence>
<feature type="domain" description="Ig-like" evidence="16">
    <location>
        <begin position="586"/>
        <end position="675"/>
    </location>
</feature>
<dbReference type="PANTHER" id="PTHR45080:SF8">
    <property type="entry name" value="IG-LIKE DOMAIN-CONTAINING PROTEIN"/>
    <property type="match status" value="1"/>
</dbReference>
<dbReference type="SUPFAM" id="SSF57184">
    <property type="entry name" value="Growth factor receptor domain"/>
    <property type="match status" value="2"/>
</dbReference>
<evidence type="ECO:0000256" key="7">
    <source>
        <dbReference type="ARBA" id="ARBA00022737"/>
    </source>
</evidence>
<keyword evidence="4 14" id="KW-0245">EGF-like domain</keyword>
<dbReference type="GO" id="GO:0005886">
    <property type="term" value="C:plasma membrane"/>
    <property type="evidence" value="ECO:0007669"/>
    <property type="project" value="TreeGrafter"/>
</dbReference>
<feature type="domain" description="Ig-like" evidence="16">
    <location>
        <begin position="501"/>
        <end position="575"/>
    </location>
</feature>
<dbReference type="Gene3D" id="2.60.40.10">
    <property type="entry name" value="Immunoglobulins"/>
    <property type="match status" value="20"/>
</dbReference>
<dbReference type="InterPro" id="IPR050958">
    <property type="entry name" value="Cell_Adh-Cytoskel_Orgn"/>
</dbReference>
<dbReference type="FunFam" id="2.60.40.10:FF:000032">
    <property type="entry name" value="palladin isoform X1"/>
    <property type="match status" value="2"/>
</dbReference>
<dbReference type="PROSITE" id="PS01186">
    <property type="entry name" value="EGF_2"/>
    <property type="match status" value="1"/>
</dbReference>
<evidence type="ECO:0000256" key="1">
    <source>
        <dbReference type="ARBA" id="ARBA00004167"/>
    </source>
</evidence>
<protein>
    <submittedName>
        <fullName evidence="18">Ig-like domain-containing protein</fullName>
    </submittedName>
</protein>
<evidence type="ECO:0000259" key="15">
    <source>
        <dbReference type="PROSITE" id="PS50026"/>
    </source>
</evidence>
<dbReference type="InterPro" id="IPR007110">
    <property type="entry name" value="Ig-like_dom"/>
</dbReference>
<proteinExistence type="predicted"/>
<dbReference type="InterPro" id="IPR018097">
    <property type="entry name" value="EGF_Ca-bd_CS"/>
</dbReference>
<feature type="domain" description="Ig-like" evidence="16">
    <location>
        <begin position="1"/>
        <end position="50"/>
    </location>
</feature>
<dbReference type="SMART" id="SM00409">
    <property type="entry name" value="IG"/>
    <property type="match status" value="20"/>
</dbReference>
<comment type="subcellular location">
    <subcellularLocation>
        <location evidence="1">Membrane</location>
        <topology evidence="1">Single-pass membrane protein</topology>
    </subcellularLocation>
    <subcellularLocation>
        <location evidence="2">Secreted</location>
    </subcellularLocation>
</comment>
<dbReference type="Gene3D" id="2.10.25.10">
    <property type="entry name" value="Laminin"/>
    <property type="match status" value="4"/>
</dbReference>
<feature type="domain" description="EGF-like" evidence="15">
    <location>
        <begin position="2256"/>
        <end position="2293"/>
    </location>
</feature>
<accession>A0AAF3FHV8</accession>
<dbReference type="Pfam" id="PF07645">
    <property type="entry name" value="EGF_CA"/>
    <property type="match status" value="5"/>
</dbReference>
<reference evidence="18" key="1">
    <citation type="submission" date="2024-02" db="UniProtKB">
        <authorList>
            <consortium name="WormBaseParasite"/>
        </authorList>
    </citation>
    <scope>IDENTIFICATION</scope>
</reference>
<dbReference type="FunFam" id="2.60.40.10:FF:000503">
    <property type="entry name" value="Hemicentin 1"/>
    <property type="match status" value="7"/>
</dbReference>
<keyword evidence="10" id="KW-0472">Membrane</keyword>
<keyword evidence="11" id="KW-1015">Disulfide bond</keyword>
<keyword evidence="9" id="KW-1133">Transmembrane helix</keyword>
<feature type="domain" description="Ig-like" evidence="16">
    <location>
        <begin position="684"/>
        <end position="773"/>
    </location>
</feature>
<feature type="domain" description="Ig-like" evidence="16">
    <location>
        <begin position="408"/>
        <end position="496"/>
    </location>
</feature>
<feature type="domain" description="Ig-like" evidence="16">
    <location>
        <begin position="324"/>
        <end position="403"/>
    </location>
</feature>
<dbReference type="Proteomes" id="UP000887575">
    <property type="component" value="Unassembled WGS sequence"/>
</dbReference>
<evidence type="ECO:0000256" key="12">
    <source>
        <dbReference type="ARBA" id="ARBA00023180"/>
    </source>
</evidence>
<organism evidence="17 18">
    <name type="scientific">Mesorhabditis belari</name>
    <dbReference type="NCBI Taxonomy" id="2138241"/>
    <lineage>
        <taxon>Eukaryota</taxon>
        <taxon>Metazoa</taxon>
        <taxon>Ecdysozoa</taxon>
        <taxon>Nematoda</taxon>
        <taxon>Chromadorea</taxon>
        <taxon>Rhabditida</taxon>
        <taxon>Rhabditina</taxon>
        <taxon>Rhabditomorpha</taxon>
        <taxon>Rhabditoidea</taxon>
        <taxon>Rhabditidae</taxon>
        <taxon>Mesorhabditinae</taxon>
        <taxon>Mesorhabditis</taxon>
    </lineage>
</organism>